<dbReference type="InterPro" id="IPR042104">
    <property type="entry name" value="PKS_dehydratase_sf"/>
</dbReference>
<dbReference type="Proteomes" id="UP000295604">
    <property type="component" value="Unassembled WGS sequence"/>
</dbReference>
<protein>
    <submittedName>
        <fullName evidence="2">Highly reducing polyketide synthase sor1</fullName>
    </submittedName>
</protein>
<proteinExistence type="predicted"/>
<keyword evidence="3" id="KW-1185">Reference proteome</keyword>
<evidence type="ECO:0000313" key="2">
    <source>
        <dbReference type="EMBL" id="TEA14336.1"/>
    </source>
</evidence>
<dbReference type="InterPro" id="IPR049551">
    <property type="entry name" value="PKS_DH_C"/>
</dbReference>
<dbReference type="AlphaFoldDB" id="A0A4R8TAB3"/>
<accession>A0A4R8TAB3</accession>
<feature type="domain" description="Polyketide synthase dehydratase" evidence="1">
    <location>
        <begin position="103"/>
        <end position="155"/>
    </location>
</feature>
<gene>
    <name evidence="2" type="primary">sor1</name>
    <name evidence="2" type="ORF">C8034_v010620</name>
</gene>
<reference evidence="2 3" key="1">
    <citation type="submission" date="2018-11" db="EMBL/GenBank/DDBJ databases">
        <title>Genome sequence and assembly of Colletotrichum sidae.</title>
        <authorList>
            <person name="Gan P."/>
            <person name="Shirasu K."/>
        </authorList>
    </citation>
    <scope>NUCLEOTIDE SEQUENCE [LARGE SCALE GENOMIC DNA]</scope>
    <source>
        <strain evidence="2 3">CBS 518.97</strain>
    </source>
</reference>
<sequence>MLAVAIEAARQLAASVEDRILGYKLDNVRFLHIVNVHDSERGVEANGQKLCYDWRVFGTNGDDWDECAHGSIKVELQPESDLAPGQARFSETRRRRFARSVTEELEADAEKCRLTVHHSQLYRNMSKRTGFDYGPYFQLLREISYDRGGHATAVLPLRDYTLAMRGLPLSRGGWNPVPTMVFSHLRKLWMSQQLFKAGGNPQLRVATHETMRAFREAECRTTVVFDDTAEPVIVLDGQRGTAITSLQKSTEGEGISEDSKQLLYSLEYKPDLPLLSEIVDRADAISLHFIEAALDRINRENQPIKYERHLERYVAWMRRVHKNKSEPTQRLSKKVGEHLYKILKGEDNAHQIIFEGNLADEFYHCDVFRTNNSKMRAYMDHLAHMNPKLRVLEVGAGTGSSTGRILPYLSVQGEEWGPPRPVR</sequence>
<evidence type="ECO:0000313" key="3">
    <source>
        <dbReference type="Proteomes" id="UP000295604"/>
    </source>
</evidence>
<dbReference type="SUPFAM" id="SSF53335">
    <property type="entry name" value="S-adenosyl-L-methionine-dependent methyltransferases"/>
    <property type="match status" value="1"/>
</dbReference>
<organism evidence="2 3">
    <name type="scientific">Colletotrichum sidae</name>
    <dbReference type="NCBI Taxonomy" id="1347389"/>
    <lineage>
        <taxon>Eukaryota</taxon>
        <taxon>Fungi</taxon>
        <taxon>Dikarya</taxon>
        <taxon>Ascomycota</taxon>
        <taxon>Pezizomycotina</taxon>
        <taxon>Sordariomycetes</taxon>
        <taxon>Hypocreomycetidae</taxon>
        <taxon>Glomerellales</taxon>
        <taxon>Glomerellaceae</taxon>
        <taxon>Colletotrichum</taxon>
        <taxon>Colletotrichum orbiculare species complex</taxon>
    </lineage>
</organism>
<comment type="caution">
    <text evidence="2">The sequence shown here is derived from an EMBL/GenBank/DDBJ whole genome shotgun (WGS) entry which is preliminary data.</text>
</comment>
<dbReference type="EMBL" id="QAPF01000165">
    <property type="protein sequence ID" value="TEA14336.1"/>
    <property type="molecule type" value="Genomic_DNA"/>
</dbReference>
<dbReference type="Gene3D" id="3.40.50.150">
    <property type="entry name" value="Vaccinia Virus protein VP39"/>
    <property type="match status" value="1"/>
</dbReference>
<name>A0A4R8TAB3_9PEZI</name>
<dbReference type="Pfam" id="PF14765">
    <property type="entry name" value="PS-DH"/>
    <property type="match status" value="1"/>
</dbReference>
<evidence type="ECO:0000259" key="1">
    <source>
        <dbReference type="Pfam" id="PF14765"/>
    </source>
</evidence>
<dbReference type="Gene3D" id="3.10.129.110">
    <property type="entry name" value="Polyketide synthase dehydratase"/>
    <property type="match status" value="1"/>
</dbReference>
<dbReference type="InterPro" id="IPR029063">
    <property type="entry name" value="SAM-dependent_MTases_sf"/>
</dbReference>